<evidence type="ECO:0000313" key="2">
    <source>
        <dbReference type="EMBL" id="RPE79796.1"/>
    </source>
</evidence>
<feature type="transmembrane region" description="Helical" evidence="1">
    <location>
        <begin position="7"/>
        <end position="25"/>
    </location>
</feature>
<gene>
    <name evidence="2" type="ORF">EDC50_1622</name>
</gene>
<dbReference type="OrthoDB" id="6027283at2"/>
<keyword evidence="1" id="KW-0472">Membrane</keyword>
<keyword evidence="1" id="KW-1133">Transmembrane helix</keyword>
<comment type="caution">
    <text evidence="2">The sequence shown here is derived from an EMBL/GenBank/DDBJ whole genome shotgun (WGS) entry which is preliminary data.</text>
</comment>
<reference evidence="2 3" key="1">
    <citation type="submission" date="2018-11" db="EMBL/GenBank/DDBJ databases">
        <title>Genomic Encyclopedia of Type Strains, Phase IV (KMG-IV): sequencing the most valuable type-strain genomes for metagenomic binning, comparative biology and taxonomic classification.</title>
        <authorList>
            <person name="Goeker M."/>
        </authorList>
    </citation>
    <scope>NUCLEOTIDE SEQUENCE [LARGE SCALE GENOMIC DNA]</scope>
    <source>
        <strain evidence="2 3">DSM 25623</strain>
    </source>
</reference>
<dbReference type="RefSeq" id="WP_123769977.1">
    <property type="nucleotide sequence ID" value="NZ_RKQN01000002.1"/>
</dbReference>
<dbReference type="EMBL" id="RKQN01000002">
    <property type="protein sequence ID" value="RPE79796.1"/>
    <property type="molecule type" value="Genomic_DNA"/>
</dbReference>
<evidence type="ECO:0000313" key="3">
    <source>
        <dbReference type="Proteomes" id="UP000269708"/>
    </source>
</evidence>
<protein>
    <submittedName>
        <fullName evidence="2">Uncharacterized protein</fullName>
    </submittedName>
</protein>
<dbReference type="Proteomes" id="UP000269708">
    <property type="component" value="Unassembled WGS sequence"/>
</dbReference>
<sequence length="69" mass="7286">MKSWASLLGWLCLAAGFVLTILLVFGVFDPLLDPVGLAWPPLVGLLPRVSLGIALCALGVWLIAGGTRR</sequence>
<keyword evidence="1" id="KW-0812">Transmembrane</keyword>
<feature type="transmembrane region" description="Helical" evidence="1">
    <location>
        <begin position="45"/>
        <end position="64"/>
    </location>
</feature>
<accession>A0A3N4V9W5</accession>
<proteinExistence type="predicted"/>
<organism evidence="2 3">
    <name type="scientific">Vulcaniibacterium tengchongense</name>
    <dbReference type="NCBI Taxonomy" id="1273429"/>
    <lineage>
        <taxon>Bacteria</taxon>
        <taxon>Pseudomonadati</taxon>
        <taxon>Pseudomonadota</taxon>
        <taxon>Gammaproteobacteria</taxon>
        <taxon>Lysobacterales</taxon>
        <taxon>Lysobacteraceae</taxon>
        <taxon>Vulcaniibacterium</taxon>
    </lineage>
</organism>
<evidence type="ECO:0000256" key="1">
    <source>
        <dbReference type="SAM" id="Phobius"/>
    </source>
</evidence>
<dbReference type="AlphaFoldDB" id="A0A3N4V9W5"/>
<name>A0A3N4V9W5_9GAMM</name>
<keyword evidence="3" id="KW-1185">Reference proteome</keyword>